<proteinExistence type="predicted"/>
<feature type="transmembrane region" description="Helical" evidence="1">
    <location>
        <begin position="20"/>
        <end position="39"/>
    </location>
</feature>
<dbReference type="AlphaFoldDB" id="A0A9W3BHH1"/>
<evidence type="ECO:0000256" key="1">
    <source>
        <dbReference type="SAM" id="Phobius"/>
    </source>
</evidence>
<dbReference type="OrthoDB" id="6115479at2759"/>
<name>A0A9W3BHH1_BIOGL</name>
<feature type="transmembrane region" description="Helical" evidence="1">
    <location>
        <begin position="60"/>
        <end position="79"/>
    </location>
</feature>
<evidence type="ECO:0000313" key="2">
    <source>
        <dbReference type="Proteomes" id="UP001165740"/>
    </source>
</evidence>
<keyword evidence="1" id="KW-0812">Transmembrane</keyword>
<sequence length="208" mass="24375">MEPTHPETGPVLPNVPGDFYIFWNILVPLSLLANIYHFGVRTHELGLILLLWLNPFLLRLIVQSPILSWLNTIFIIIWLERIMKRWAWFKIYTCTFFRNLMLLLLFLVIPGLLMNYIWLPIYNALPTWLERYFHCHNKTMLRLYSSIILLLISVGMLLHAIYFYTHSCGCIPLPSCPKMPCCLSNKKNRKCVSSSDSSSSCHIDRKKC</sequence>
<evidence type="ECO:0000313" key="3">
    <source>
        <dbReference type="RefSeq" id="XP_055898880.1"/>
    </source>
</evidence>
<feature type="transmembrane region" description="Helical" evidence="1">
    <location>
        <begin position="143"/>
        <end position="164"/>
    </location>
</feature>
<dbReference type="OMA" id="IWLERIM"/>
<dbReference type="Proteomes" id="UP001165740">
    <property type="component" value="Chromosome 9"/>
</dbReference>
<keyword evidence="2" id="KW-1185">Reference proteome</keyword>
<dbReference type="GeneID" id="106071798"/>
<keyword evidence="1" id="KW-0472">Membrane</keyword>
<gene>
    <name evidence="3" type="primary">LOC106071798</name>
</gene>
<organism evidence="2 3">
    <name type="scientific">Biomphalaria glabrata</name>
    <name type="common">Bloodfluke planorb</name>
    <name type="synonym">Freshwater snail</name>
    <dbReference type="NCBI Taxonomy" id="6526"/>
    <lineage>
        <taxon>Eukaryota</taxon>
        <taxon>Metazoa</taxon>
        <taxon>Spiralia</taxon>
        <taxon>Lophotrochozoa</taxon>
        <taxon>Mollusca</taxon>
        <taxon>Gastropoda</taxon>
        <taxon>Heterobranchia</taxon>
        <taxon>Euthyneura</taxon>
        <taxon>Panpulmonata</taxon>
        <taxon>Hygrophila</taxon>
        <taxon>Lymnaeoidea</taxon>
        <taxon>Planorbidae</taxon>
        <taxon>Biomphalaria</taxon>
    </lineage>
</organism>
<reference evidence="3" key="1">
    <citation type="submission" date="2025-08" db="UniProtKB">
        <authorList>
            <consortium name="RefSeq"/>
        </authorList>
    </citation>
    <scope>IDENTIFICATION</scope>
</reference>
<dbReference type="RefSeq" id="XP_055898880.1">
    <property type="nucleotide sequence ID" value="XM_056042905.1"/>
</dbReference>
<accession>A0A9W3BHH1</accession>
<feature type="transmembrane region" description="Helical" evidence="1">
    <location>
        <begin position="99"/>
        <end position="122"/>
    </location>
</feature>
<protein>
    <submittedName>
        <fullName evidence="3">Uncharacterized protein LOC106071798</fullName>
    </submittedName>
</protein>
<keyword evidence="1" id="KW-1133">Transmembrane helix</keyword>